<evidence type="ECO:0000313" key="3">
    <source>
        <dbReference type="Proteomes" id="UP001209540"/>
    </source>
</evidence>
<reference evidence="2" key="1">
    <citation type="journal article" date="2022" name="IScience">
        <title>Evolution of zygomycete secretomes and the origins of terrestrial fungal ecologies.</title>
        <authorList>
            <person name="Chang Y."/>
            <person name="Wang Y."/>
            <person name="Mondo S."/>
            <person name="Ahrendt S."/>
            <person name="Andreopoulos W."/>
            <person name="Barry K."/>
            <person name="Beard J."/>
            <person name="Benny G.L."/>
            <person name="Blankenship S."/>
            <person name="Bonito G."/>
            <person name="Cuomo C."/>
            <person name="Desiro A."/>
            <person name="Gervers K.A."/>
            <person name="Hundley H."/>
            <person name="Kuo A."/>
            <person name="LaButti K."/>
            <person name="Lang B.F."/>
            <person name="Lipzen A."/>
            <person name="O'Donnell K."/>
            <person name="Pangilinan J."/>
            <person name="Reynolds N."/>
            <person name="Sandor L."/>
            <person name="Smith M.E."/>
            <person name="Tsang A."/>
            <person name="Grigoriev I.V."/>
            <person name="Stajich J.E."/>
            <person name="Spatafora J.W."/>
        </authorList>
    </citation>
    <scope>NUCLEOTIDE SEQUENCE</scope>
    <source>
        <strain evidence="2">RSA 2281</strain>
    </source>
</reference>
<feature type="transmembrane region" description="Helical" evidence="1">
    <location>
        <begin position="37"/>
        <end position="60"/>
    </location>
</feature>
<keyword evidence="1" id="KW-0812">Transmembrane</keyword>
<feature type="transmembrane region" description="Helical" evidence="1">
    <location>
        <begin position="81"/>
        <end position="109"/>
    </location>
</feature>
<sequence>MKSNNSNQCLLSTMNYLLLFLRIYPNSRSNNKRVIHIHFLLMVIMVMRVEYKQIILPCFINHRTLLIRLHPQVMIRLHPQVMIHLYPHIMIHLYPQIMIPFILPLILLFL</sequence>
<proteinExistence type="predicted"/>
<dbReference type="AlphaFoldDB" id="A0AAD5K5J5"/>
<dbReference type="Proteomes" id="UP001209540">
    <property type="component" value="Unassembled WGS sequence"/>
</dbReference>
<gene>
    <name evidence="2" type="ORF">BDA99DRAFT_516956</name>
</gene>
<organism evidence="2 3">
    <name type="scientific">Phascolomyces articulosus</name>
    <dbReference type="NCBI Taxonomy" id="60185"/>
    <lineage>
        <taxon>Eukaryota</taxon>
        <taxon>Fungi</taxon>
        <taxon>Fungi incertae sedis</taxon>
        <taxon>Mucoromycota</taxon>
        <taxon>Mucoromycotina</taxon>
        <taxon>Mucoromycetes</taxon>
        <taxon>Mucorales</taxon>
        <taxon>Lichtheimiaceae</taxon>
        <taxon>Phascolomyces</taxon>
    </lineage>
</organism>
<dbReference type="EMBL" id="JAIXMP010000021">
    <property type="protein sequence ID" value="KAI9256637.1"/>
    <property type="molecule type" value="Genomic_DNA"/>
</dbReference>
<comment type="caution">
    <text evidence="2">The sequence shown here is derived from an EMBL/GenBank/DDBJ whole genome shotgun (WGS) entry which is preliminary data.</text>
</comment>
<accession>A0AAD5K5J5</accession>
<keyword evidence="3" id="KW-1185">Reference proteome</keyword>
<name>A0AAD5K5J5_9FUNG</name>
<keyword evidence="1" id="KW-0472">Membrane</keyword>
<reference evidence="2" key="2">
    <citation type="submission" date="2023-02" db="EMBL/GenBank/DDBJ databases">
        <authorList>
            <consortium name="DOE Joint Genome Institute"/>
            <person name="Mondo S.J."/>
            <person name="Chang Y."/>
            <person name="Wang Y."/>
            <person name="Ahrendt S."/>
            <person name="Andreopoulos W."/>
            <person name="Barry K."/>
            <person name="Beard J."/>
            <person name="Benny G.L."/>
            <person name="Blankenship S."/>
            <person name="Bonito G."/>
            <person name="Cuomo C."/>
            <person name="Desiro A."/>
            <person name="Gervers K.A."/>
            <person name="Hundley H."/>
            <person name="Kuo A."/>
            <person name="LaButti K."/>
            <person name="Lang B.F."/>
            <person name="Lipzen A."/>
            <person name="O'Donnell K."/>
            <person name="Pangilinan J."/>
            <person name="Reynolds N."/>
            <person name="Sandor L."/>
            <person name="Smith M.W."/>
            <person name="Tsang A."/>
            <person name="Grigoriev I.V."/>
            <person name="Stajich J.E."/>
            <person name="Spatafora J.W."/>
        </authorList>
    </citation>
    <scope>NUCLEOTIDE SEQUENCE</scope>
    <source>
        <strain evidence="2">RSA 2281</strain>
    </source>
</reference>
<protein>
    <submittedName>
        <fullName evidence="2">Uncharacterized protein</fullName>
    </submittedName>
</protein>
<evidence type="ECO:0000313" key="2">
    <source>
        <dbReference type="EMBL" id="KAI9256637.1"/>
    </source>
</evidence>
<evidence type="ECO:0000256" key="1">
    <source>
        <dbReference type="SAM" id="Phobius"/>
    </source>
</evidence>
<keyword evidence="1" id="KW-1133">Transmembrane helix</keyword>